<gene>
    <name evidence="1" type="ORF">CEUTPL_LOCUS3357</name>
</gene>
<keyword evidence="2" id="KW-1185">Reference proteome</keyword>
<evidence type="ECO:0000313" key="2">
    <source>
        <dbReference type="Proteomes" id="UP001152799"/>
    </source>
</evidence>
<dbReference type="EMBL" id="OU892288">
    <property type="protein sequence ID" value="CAG9762682.1"/>
    <property type="molecule type" value="Genomic_DNA"/>
</dbReference>
<proteinExistence type="predicted"/>
<dbReference type="OrthoDB" id="6777687at2759"/>
<name>A0A9N9MLF2_9CUCU</name>
<sequence>MKYLEEIAVAIDNEITLFTNSWDPAHLRVMDIQRRKRALSLSFIADGLNYCCGVATQEKLDSMVMTSEELKIRMNKIGQSLEQTLGSIGQGSKKLEEVQRANNRALKITENRIKLLENYTNTINNAVVAESIEQRNLLVAFMRSNTDTAKKIIRLTRSIKNQGVVQNCRQKQIPASIIEPHLLRADLEDLQSILAGQDQELTISVQDLSTYYRLPISELKLTFEDVLTKLSSLKEEIIKESKRVLKTKVPQSES</sequence>
<organism evidence="1 2">
    <name type="scientific">Ceutorhynchus assimilis</name>
    <name type="common">cabbage seed weevil</name>
    <dbReference type="NCBI Taxonomy" id="467358"/>
    <lineage>
        <taxon>Eukaryota</taxon>
        <taxon>Metazoa</taxon>
        <taxon>Ecdysozoa</taxon>
        <taxon>Arthropoda</taxon>
        <taxon>Hexapoda</taxon>
        <taxon>Insecta</taxon>
        <taxon>Pterygota</taxon>
        <taxon>Neoptera</taxon>
        <taxon>Endopterygota</taxon>
        <taxon>Coleoptera</taxon>
        <taxon>Polyphaga</taxon>
        <taxon>Cucujiformia</taxon>
        <taxon>Curculionidae</taxon>
        <taxon>Ceutorhynchinae</taxon>
        <taxon>Ceutorhynchus</taxon>
    </lineage>
</organism>
<evidence type="ECO:0000313" key="1">
    <source>
        <dbReference type="EMBL" id="CAG9762682.1"/>
    </source>
</evidence>
<reference evidence="1" key="1">
    <citation type="submission" date="2022-01" db="EMBL/GenBank/DDBJ databases">
        <authorList>
            <person name="King R."/>
        </authorList>
    </citation>
    <scope>NUCLEOTIDE SEQUENCE</scope>
</reference>
<protein>
    <submittedName>
        <fullName evidence="1">Uncharacterized protein</fullName>
    </submittedName>
</protein>
<accession>A0A9N9MLF2</accession>
<dbReference type="AlphaFoldDB" id="A0A9N9MLF2"/>
<dbReference type="Proteomes" id="UP001152799">
    <property type="component" value="Chromosome 12"/>
</dbReference>